<feature type="transmembrane region" description="Helical" evidence="6">
    <location>
        <begin position="424"/>
        <end position="443"/>
    </location>
</feature>
<keyword evidence="2" id="KW-1003">Cell membrane</keyword>
<dbReference type="InterPro" id="IPR003838">
    <property type="entry name" value="ABC3_permease_C"/>
</dbReference>
<feature type="domain" description="ABC3 transporter permease C-terminal" evidence="7">
    <location>
        <begin position="286"/>
        <end position="399"/>
    </location>
</feature>
<feature type="domain" description="ABC3 transporter permease C-terminal" evidence="7">
    <location>
        <begin position="679"/>
        <end position="792"/>
    </location>
</feature>
<keyword evidence="5 6" id="KW-0472">Membrane</keyword>
<feature type="transmembrane region" description="Helical" evidence="6">
    <location>
        <begin position="281"/>
        <end position="300"/>
    </location>
</feature>
<feature type="transmembrane region" description="Helical" evidence="6">
    <location>
        <begin position="21"/>
        <end position="41"/>
    </location>
</feature>
<feature type="transmembrane region" description="Helical" evidence="6">
    <location>
        <begin position="336"/>
        <end position="357"/>
    </location>
</feature>
<dbReference type="Pfam" id="PF12704">
    <property type="entry name" value="MacB_PCD"/>
    <property type="match status" value="1"/>
</dbReference>
<comment type="subcellular location">
    <subcellularLocation>
        <location evidence="1">Cell membrane</location>
        <topology evidence="1">Multi-pass membrane protein</topology>
    </subcellularLocation>
</comment>
<sequence length="799" mass="87868">MFRSFLKYTVRQLIRQKGFTAINILGLTVGLASCILIGLFITDELSYDTFHTRAARIVRVTMDYGSSGHTSAAAVTGTKVGPQLKRTFPDIREYVRTVGFTRTVSYGDKHIKENEFLYADSSFLSVFTFPLLMGDPHALSYPHTLMITESAALKYFGTAGAIGKVLRLDYTTDYTVAGVLKDPPGNSQIQFDFVAPFTDLPAAAREDWFSANYYTYLLLNNQKSEAGLEQQINTYMRTPAVRAEAELKGNDYLYYHLEPLTRVHLYSSLEGLEPNGSITSIYILLAIGVLILVIACFNYTNLTIAQSANRTGEIGIRKVLGAARGQLFTQFAGESLLLTLVALVLAIVLSLQLLPLFNQLTGKHLQSNDILQARPLLSILGAALVIGFLAGAYPAILLSGTRLITILRSGFRLAGGNTTLRQTLIVAQFVISLFLIISTVVILQQMHYIRNKDLGYDRDHVLVIPINYHDLSQYNALKTSMAALPGVRQITGSSSVPTSVGWMDMLSADDGNGPLRFPVNCIPSDLGFVKTMNMQLLAGADLTPSDLPANRPLDAQNQQTLSFIINETTAKKIGWTPGQAIGKTIVRYGQSGVVRGVVKDFHFASMHQPIGPLLIYADTTQLQCFLLRIGGGQLPALIDALQTTWKRYIPVRPLEYHFLDEDFNKLYITEQRTATIFTLFASLAIVLACLGLFGLAAISTVQRTKEIGIRKVLGASLLNICLLIGNSFLRMVFLAILIASPLAWIAARKWLEGFAYRIPVHAWIFPMAGVGVVLLAFLTVSFHALRAAAMNPARSLKTE</sequence>
<evidence type="ECO:0000313" key="9">
    <source>
        <dbReference type="EMBL" id="GGA81422.1"/>
    </source>
</evidence>
<evidence type="ECO:0000256" key="4">
    <source>
        <dbReference type="ARBA" id="ARBA00022989"/>
    </source>
</evidence>
<feature type="domain" description="MacB-like periplasmic core" evidence="8">
    <location>
        <begin position="20"/>
        <end position="234"/>
    </location>
</feature>
<evidence type="ECO:0000256" key="1">
    <source>
        <dbReference type="ARBA" id="ARBA00004651"/>
    </source>
</evidence>
<dbReference type="EMBL" id="BMJC01000001">
    <property type="protein sequence ID" value="GGA81422.1"/>
    <property type="molecule type" value="Genomic_DNA"/>
</dbReference>
<keyword evidence="10" id="KW-1185">Reference proteome</keyword>
<dbReference type="InterPro" id="IPR050250">
    <property type="entry name" value="Macrolide_Exporter_MacB"/>
</dbReference>
<dbReference type="PANTHER" id="PTHR30572:SF18">
    <property type="entry name" value="ABC-TYPE MACROLIDE FAMILY EXPORT SYSTEM PERMEASE COMPONENT 2"/>
    <property type="match status" value="1"/>
</dbReference>
<dbReference type="AlphaFoldDB" id="A0A8J2XMW5"/>
<comment type="caution">
    <text evidence="9">The sequence shown here is derived from an EMBL/GenBank/DDBJ whole genome shotgun (WGS) entry which is preliminary data.</text>
</comment>
<reference evidence="9" key="1">
    <citation type="journal article" date="2014" name="Int. J. Syst. Evol. Microbiol.">
        <title>Complete genome sequence of Corynebacterium casei LMG S-19264T (=DSM 44701T), isolated from a smear-ripened cheese.</title>
        <authorList>
            <consortium name="US DOE Joint Genome Institute (JGI-PGF)"/>
            <person name="Walter F."/>
            <person name="Albersmeier A."/>
            <person name="Kalinowski J."/>
            <person name="Ruckert C."/>
        </authorList>
    </citation>
    <scope>NUCLEOTIDE SEQUENCE</scope>
    <source>
        <strain evidence="9">CGMCC 1.15448</strain>
    </source>
</reference>
<evidence type="ECO:0000259" key="8">
    <source>
        <dbReference type="Pfam" id="PF12704"/>
    </source>
</evidence>
<evidence type="ECO:0000256" key="3">
    <source>
        <dbReference type="ARBA" id="ARBA00022692"/>
    </source>
</evidence>
<feature type="transmembrane region" description="Helical" evidence="6">
    <location>
        <begin position="377"/>
        <end position="404"/>
    </location>
</feature>
<gene>
    <name evidence="9" type="ORF">GCM10011511_00470</name>
</gene>
<protein>
    <submittedName>
        <fullName evidence="9">ABC transporter permease</fullName>
    </submittedName>
</protein>
<keyword evidence="4 6" id="KW-1133">Transmembrane helix</keyword>
<dbReference type="Pfam" id="PF02687">
    <property type="entry name" value="FtsX"/>
    <property type="match status" value="2"/>
</dbReference>
<dbReference type="GO" id="GO:0022857">
    <property type="term" value="F:transmembrane transporter activity"/>
    <property type="evidence" value="ECO:0007669"/>
    <property type="project" value="TreeGrafter"/>
</dbReference>
<evidence type="ECO:0000313" key="10">
    <source>
        <dbReference type="Proteomes" id="UP000607559"/>
    </source>
</evidence>
<evidence type="ECO:0000256" key="6">
    <source>
        <dbReference type="SAM" id="Phobius"/>
    </source>
</evidence>
<name>A0A8J2XMW5_9BACT</name>
<accession>A0A8J2XMW5</accession>
<reference evidence="9" key="2">
    <citation type="submission" date="2020-09" db="EMBL/GenBank/DDBJ databases">
        <authorList>
            <person name="Sun Q."/>
            <person name="Zhou Y."/>
        </authorList>
    </citation>
    <scope>NUCLEOTIDE SEQUENCE</scope>
    <source>
        <strain evidence="9">CGMCC 1.15448</strain>
    </source>
</reference>
<keyword evidence="3 6" id="KW-0812">Transmembrane</keyword>
<organism evidence="9 10">
    <name type="scientific">Puia dinghuensis</name>
    <dbReference type="NCBI Taxonomy" id="1792502"/>
    <lineage>
        <taxon>Bacteria</taxon>
        <taxon>Pseudomonadati</taxon>
        <taxon>Bacteroidota</taxon>
        <taxon>Chitinophagia</taxon>
        <taxon>Chitinophagales</taxon>
        <taxon>Chitinophagaceae</taxon>
        <taxon>Puia</taxon>
    </lineage>
</organism>
<feature type="transmembrane region" description="Helical" evidence="6">
    <location>
        <begin position="674"/>
        <end position="696"/>
    </location>
</feature>
<evidence type="ECO:0000256" key="5">
    <source>
        <dbReference type="ARBA" id="ARBA00023136"/>
    </source>
</evidence>
<proteinExistence type="predicted"/>
<feature type="transmembrane region" description="Helical" evidence="6">
    <location>
        <begin position="763"/>
        <end position="785"/>
    </location>
</feature>
<evidence type="ECO:0000256" key="2">
    <source>
        <dbReference type="ARBA" id="ARBA00022475"/>
    </source>
</evidence>
<evidence type="ECO:0000259" key="7">
    <source>
        <dbReference type="Pfam" id="PF02687"/>
    </source>
</evidence>
<dbReference type="GO" id="GO:0005886">
    <property type="term" value="C:plasma membrane"/>
    <property type="evidence" value="ECO:0007669"/>
    <property type="project" value="UniProtKB-SubCell"/>
</dbReference>
<dbReference type="PANTHER" id="PTHR30572">
    <property type="entry name" value="MEMBRANE COMPONENT OF TRANSPORTER-RELATED"/>
    <property type="match status" value="1"/>
</dbReference>
<dbReference type="PROSITE" id="PS51257">
    <property type="entry name" value="PROKAR_LIPOPROTEIN"/>
    <property type="match status" value="1"/>
</dbReference>
<feature type="transmembrane region" description="Helical" evidence="6">
    <location>
        <begin position="717"/>
        <end position="743"/>
    </location>
</feature>
<dbReference type="RefSeq" id="WP_188927393.1">
    <property type="nucleotide sequence ID" value="NZ_BMJC01000001.1"/>
</dbReference>
<dbReference type="Proteomes" id="UP000607559">
    <property type="component" value="Unassembled WGS sequence"/>
</dbReference>
<dbReference type="InterPro" id="IPR025857">
    <property type="entry name" value="MacB_PCD"/>
</dbReference>